<keyword evidence="1" id="KW-0472">Membrane</keyword>
<protein>
    <submittedName>
        <fullName evidence="2">Uncharacterized protein</fullName>
    </submittedName>
</protein>
<keyword evidence="1" id="KW-0812">Transmembrane</keyword>
<name>A0A0M1N3I4_9BACL</name>
<keyword evidence="1" id="KW-1133">Transmembrane helix</keyword>
<comment type="caution">
    <text evidence="2">The sequence shown here is derived from an EMBL/GenBank/DDBJ whole genome shotgun (WGS) entry which is preliminary data.</text>
</comment>
<organism evidence="2 3">
    <name type="scientific">Paenibacillus solani</name>
    <dbReference type="NCBI Taxonomy" id="1705565"/>
    <lineage>
        <taxon>Bacteria</taxon>
        <taxon>Bacillati</taxon>
        <taxon>Bacillota</taxon>
        <taxon>Bacilli</taxon>
        <taxon>Bacillales</taxon>
        <taxon>Paenibacillaceae</taxon>
        <taxon>Paenibacillus</taxon>
    </lineage>
</organism>
<gene>
    <name evidence="2" type="ORF">AM231_22495</name>
</gene>
<dbReference type="Proteomes" id="UP000036932">
    <property type="component" value="Unassembled WGS sequence"/>
</dbReference>
<feature type="transmembrane region" description="Helical" evidence="1">
    <location>
        <begin position="6"/>
        <end position="30"/>
    </location>
</feature>
<accession>A0A0M1N3I4</accession>
<evidence type="ECO:0000313" key="2">
    <source>
        <dbReference type="EMBL" id="KOR76718.1"/>
    </source>
</evidence>
<sequence length="65" mass="7190">MFLSNVVGLDVLIVMLLLLIVNYLIIYLIVSEGIKNSGLKSDIITLRNEVETLKKLLDEGSSKSP</sequence>
<evidence type="ECO:0000256" key="1">
    <source>
        <dbReference type="SAM" id="Phobius"/>
    </source>
</evidence>
<dbReference type="PATRIC" id="fig|1705565.3.peg.627"/>
<proteinExistence type="predicted"/>
<dbReference type="AlphaFoldDB" id="A0A0M1N3I4"/>
<reference evidence="3" key="1">
    <citation type="submission" date="2015-08" db="EMBL/GenBank/DDBJ databases">
        <title>Genome sequencing project for genomic taxonomy and phylogenomics of Bacillus-like bacteria.</title>
        <authorList>
            <person name="Liu B."/>
            <person name="Wang J."/>
            <person name="Zhu Y."/>
            <person name="Liu G."/>
            <person name="Chen Q."/>
            <person name="Chen Z."/>
            <person name="Lan J."/>
            <person name="Che J."/>
            <person name="Ge C."/>
            <person name="Shi H."/>
            <person name="Pan Z."/>
            <person name="Liu X."/>
        </authorList>
    </citation>
    <scope>NUCLEOTIDE SEQUENCE [LARGE SCALE GENOMIC DNA]</scope>
    <source>
        <strain evidence="3">FJAT-22460</strain>
    </source>
</reference>
<keyword evidence="3" id="KW-1185">Reference proteome</keyword>
<dbReference type="EMBL" id="LIUT01000006">
    <property type="protein sequence ID" value="KOR76718.1"/>
    <property type="molecule type" value="Genomic_DNA"/>
</dbReference>
<evidence type="ECO:0000313" key="3">
    <source>
        <dbReference type="Proteomes" id="UP000036932"/>
    </source>
</evidence>